<keyword evidence="2" id="KW-1185">Reference proteome</keyword>
<organism evidence="1 2">
    <name type="scientific">Fusarium floridanum</name>
    <dbReference type="NCBI Taxonomy" id="1325733"/>
    <lineage>
        <taxon>Eukaryota</taxon>
        <taxon>Fungi</taxon>
        <taxon>Dikarya</taxon>
        <taxon>Ascomycota</taxon>
        <taxon>Pezizomycotina</taxon>
        <taxon>Sordariomycetes</taxon>
        <taxon>Hypocreomycetidae</taxon>
        <taxon>Hypocreales</taxon>
        <taxon>Nectriaceae</taxon>
        <taxon>Fusarium</taxon>
        <taxon>Fusarium solani species complex</taxon>
    </lineage>
</organism>
<reference evidence="1 2" key="1">
    <citation type="submission" date="2017-06" db="EMBL/GenBank/DDBJ databases">
        <title>Comparative genomic analysis of Ambrosia Fusariam Clade fungi.</title>
        <authorList>
            <person name="Stajich J.E."/>
            <person name="Carrillo J."/>
            <person name="Kijimoto T."/>
            <person name="Eskalen A."/>
            <person name="O'Donnell K."/>
            <person name="Kasson M."/>
        </authorList>
    </citation>
    <scope>NUCLEOTIDE SEQUENCE [LARGE SCALE GENOMIC DNA]</scope>
    <source>
        <strain evidence="1 2">NRRL62606</strain>
    </source>
</reference>
<dbReference type="EMBL" id="NKCL01000684">
    <property type="protein sequence ID" value="RSL55653.1"/>
    <property type="molecule type" value="Genomic_DNA"/>
</dbReference>
<evidence type="ECO:0000313" key="2">
    <source>
        <dbReference type="Proteomes" id="UP000287972"/>
    </source>
</evidence>
<dbReference type="SUPFAM" id="SSF54427">
    <property type="entry name" value="NTF2-like"/>
    <property type="match status" value="1"/>
</dbReference>
<proteinExistence type="predicted"/>
<gene>
    <name evidence="1" type="ORF">CEP51_014514</name>
</gene>
<name>A0A428PRN4_9HYPO</name>
<comment type="caution">
    <text evidence="1">The sequence shown here is derived from an EMBL/GenBank/DDBJ whole genome shotgun (WGS) entry which is preliminary data.</text>
</comment>
<accession>A0A428PRN4</accession>
<sequence>MSYVTKGAIWLSAEISQDVKDVLAKYYELADSKDLDAGHLMATGIFTENAILVGPNGTLRGSKEIAKSRDNAWSAVTLRRHTISEGFAAEGEPSELVLLGSVHMEVVNGKSLDRPFAVRVKVESHTGQPRISFMEVFAFTAGVDQSIPSEWSSNCSYTGQMIHLEELRGDKREDAVGMNRIAGIEATESHVRTMKWAPACATETSHLLLHAGPF</sequence>
<evidence type="ECO:0008006" key="3">
    <source>
        <dbReference type="Google" id="ProtNLM"/>
    </source>
</evidence>
<protein>
    <recommendedName>
        <fullName evidence="3">SnoaL-like domain-containing protein</fullName>
    </recommendedName>
</protein>
<dbReference type="AlphaFoldDB" id="A0A428PRN4"/>
<dbReference type="Gene3D" id="3.10.450.50">
    <property type="match status" value="1"/>
</dbReference>
<dbReference type="Proteomes" id="UP000287972">
    <property type="component" value="Unassembled WGS sequence"/>
</dbReference>
<dbReference type="InterPro" id="IPR032710">
    <property type="entry name" value="NTF2-like_dom_sf"/>
</dbReference>
<evidence type="ECO:0000313" key="1">
    <source>
        <dbReference type="EMBL" id="RSL55653.1"/>
    </source>
</evidence>